<comment type="caution">
    <text evidence="1">The sequence shown here is derived from an EMBL/GenBank/DDBJ whole genome shotgun (WGS) entry which is preliminary data.</text>
</comment>
<sequence length="80" mass="8833">MTDRLTRDGVRALIGRSSDGVVTEILNMGTSRTELAEARAWLENDEAMLTEGRRIPSGRIARLVELLQADEDDLPAVPKL</sequence>
<dbReference type="Proteomes" id="UP000572984">
    <property type="component" value="Unassembled WGS sequence"/>
</dbReference>
<dbReference type="EMBL" id="JACDXJ010000002">
    <property type="protein sequence ID" value="MBA1158955.1"/>
    <property type="molecule type" value="Genomic_DNA"/>
</dbReference>
<organism evidence="1 2">
    <name type="scientific">Microvirga mediterraneensis</name>
    <dbReference type="NCBI Taxonomy" id="2754695"/>
    <lineage>
        <taxon>Bacteria</taxon>
        <taxon>Pseudomonadati</taxon>
        <taxon>Pseudomonadota</taxon>
        <taxon>Alphaproteobacteria</taxon>
        <taxon>Hyphomicrobiales</taxon>
        <taxon>Methylobacteriaceae</taxon>
        <taxon>Microvirga</taxon>
    </lineage>
</organism>
<proteinExistence type="predicted"/>
<dbReference type="AlphaFoldDB" id="A0A838BVQ1"/>
<dbReference type="RefSeq" id="WP_181054543.1">
    <property type="nucleotide sequence ID" value="NZ_JACDXJ010000002.1"/>
</dbReference>
<evidence type="ECO:0000313" key="1">
    <source>
        <dbReference type="EMBL" id="MBA1158955.1"/>
    </source>
</evidence>
<reference evidence="1 2" key="1">
    <citation type="submission" date="2020-07" db="EMBL/GenBank/DDBJ databases">
        <title>Draft genome and description of Microvirga mediterraneensis Marseille-Q2068 sp. nov.</title>
        <authorList>
            <person name="Boxberger M."/>
        </authorList>
    </citation>
    <scope>NUCLEOTIDE SEQUENCE [LARGE SCALE GENOMIC DNA]</scope>
    <source>
        <strain evidence="1 2">Marseille-Q2068</strain>
    </source>
</reference>
<gene>
    <name evidence="1" type="ORF">H0S73_22925</name>
</gene>
<accession>A0A838BVQ1</accession>
<protein>
    <submittedName>
        <fullName evidence="1">Uncharacterized protein</fullName>
    </submittedName>
</protein>
<keyword evidence="2" id="KW-1185">Reference proteome</keyword>
<name>A0A838BVQ1_9HYPH</name>
<evidence type="ECO:0000313" key="2">
    <source>
        <dbReference type="Proteomes" id="UP000572984"/>
    </source>
</evidence>